<comment type="caution">
    <text evidence="2">The sequence shown here is derived from an EMBL/GenBank/DDBJ whole genome shotgun (WGS) entry which is preliminary data.</text>
</comment>
<feature type="region of interest" description="Disordered" evidence="1">
    <location>
        <begin position="42"/>
        <end position="85"/>
    </location>
</feature>
<accession>A0A5A7QBU9</accession>
<evidence type="ECO:0000313" key="2">
    <source>
        <dbReference type="EMBL" id="GER42468.1"/>
    </source>
</evidence>
<name>A0A5A7QBU9_STRAF</name>
<sequence length="111" mass="12972">MLKSSDSQIYTISAPGTSIKEIQAADNTYTMAKRFKTTAGAYNDRTANWPQRNQRHNERPKNHSQKVDRLKINRNPKADNEIGAAKERIMEEEMKAEAHRNEMRHSWNEMR</sequence>
<proteinExistence type="predicted"/>
<dbReference type="Proteomes" id="UP000325081">
    <property type="component" value="Unassembled WGS sequence"/>
</dbReference>
<protein>
    <submittedName>
        <fullName evidence="2">Structural maintenance of chromosome 3</fullName>
    </submittedName>
</protein>
<evidence type="ECO:0000256" key="1">
    <source>
        <dbReference type="SAM" id="MobiDB-lite"/>
    </source>
</evidence>
<evidence type="ECO:0000313" key="3">
    <source>
        <dbReference type="Proteomes" id="UP000325081"/>
    </source>
</evidence>
<dbReference type="AlphaFoldDB" id="A0A5A7QBU9"/>
<keyword evidence="3" id="KW-1185">Reference proteome</keyword>
<gene>
    <name evidence="2" type="ORF">STAS_19267</name>
</gene>
<organism evidence="2 3">
    <name type="scientific">Striga asiatica</name>
    <name type="common">Asiatic witchweed</name>
    <name type="synonym">Buchnera asiatica</name>
    <dbReference type="NCBI Taxonomy" id="4170"/>
    <lineage>
        <taxon>Eukaryota</taxon>
        <taxon>Viridiplantae</taxon>
        <taxon>Streptophyta</taxon>
        <taxon>Embryophyta</taxon>
        <taxon>Tracheophyta</taxon>
        <taxon>Spermatophyta</taxon>
        <taxon>Magnoliopsida</taxon>
        <taxon>eudicotyledons</taxon>
        <taxon>Gunneridae</taxon>
        <taxon>Pentapetalae</taxon>
        <taxon>asterids</taxon>
        <taxon>lamiids</taxon>
        <taxon>Lamiales</taxon>
        <taxon>Orobanchaceae</taxon>
        <taxon>Buchnereae</taxon>
        <taxon>Striga</taxon>
    </lineage>
</organism>
<dbReference type="EMBL" id="BKCP01006360">
    <property type="protein sequence ID" value="GER42468.1"/>
    <property type="molecule type" value="Genomic_DNA"/>
</dbReference>
<feature type="compositionally biased region" description="Basic and acidic residues" evidence="1">
    <location>
        <begin position="55"/>
        <end position="85"/>
    </location>
</feature>
<reference evidence="3" key="1">
    <citation type="journal article" date="2019" name="Curr. Biol.">
        <title>Genome Sequence of Striga asiatica Provides Insight into the Evolution of Plant Parasitism.</title>
        <authorList>
            <person name="Yoshida S."/>
            <person name="Kim S."/>
            <person name="Wafula E.K."/>
            <person name="Tanskanen J."/>
            <person name="Kim Y.M."/>
            <person name="Honaas L."/>
            <person name="Yang Z."/>
            <person name="Spallek T."/>
            <person name="Conn C.E."/>
            <person name="Ichihashi Y."/>
            <person name="Cheong K."/>
            <person name="Cui S."/>
            <person name="Der J.P."/>
            <person name="Gundlach H."/>
            <person name="Jiao Y."/>
            <person name="Hori C."/>
            <person name="Ishida J.K."/>
            <person name="Kasahara H."/>
            <person name="Kiba T."/>
            <person name="Kim M.S."/>
            <person name="Koo N."/>
            <person name="Laohavisit A."/>
            <person name="Lee Y.H."/>
            <person name="Lumba S."/>
            <person name="McCourt P."/>
            <person name="Mortimer J.C."/>
            <person name="Mutuku J.M."/>
            <person name="Nomura T."/>
            <person name="Sasaki-Sekimoto Y."/>
            <person name="Seto Y."/>
            <person name="Wang Y."/>
            <person name="Wakatake T."/>
            <person name="Sakakibara H."/>
            <person name="Demura T."/>
            <person name="Yamaguchi S."/>
            <person name="Yoneyama K."/>
            <person name="Manabe R.I."/>
            <person name="Nelson D.C."/>
            <person name="Schulman A.H."/>
            <person name="Timko M.P."/>
            <person name="dePamphilis C.W."/>
            <person name="Choi D."/>
            <person name="Shirasu K."/>
        </authorList>
    </citation>
    <scope>NUCLEOTIDE SEQUENCE [LARGE SCALE GENOMIC DNA]</scope>
    <source>
        <strain evidence="3">cv. UVA1</strain>
    </source>
</reference>